<organism evidence="1 2">
    <name type="scientific">Ameca splendens</name>
    <dbReference type="NCBI Taxonomy" id="208324"/>
    <lineage>
        <taxon>Eukaryota</taxon>
        <taxon>Metazoa</taxon>
        <taxon>Chordata</taxon>
        <taxon>Craniata</taxon>
        <taxon>Vertebrata</taxon>
        <taxon>Euteleostomi</taxon>
        <taxon>Actinopterygii</taxon>
        <taxon>Neopterygii</taxon>
        <taxon>Teleostei</taxon>
        <taxon>Neoteleostei</taxon>
        <taxon>Acanthomorphata</taxon>
        <taxon>Ovalentaria</taxon>
        <taxon>Atherinomorphae</taxon>
        <taxon>Cyprinodontiformes</taxon>
        <taxon>Goodeidae</taxon>
        <taxon>Ameca</taxon>
    </lineage>
</organism>
<sequence length="70" mass="7911">MTTSQRIKQEAESGVSGWLLSSSLSSWLLRSCWSPLTRFMTPTTGRSLWFCGMEWVTAAATRSAWAPLRR</sequence>
<dbReference type="EMBL" id="JAHRIP010037757">
    <property type="protein sequence ID" value="MEQ2294395.1"/>
    <property type="molecule type" value="Genomic_DNA"/>
</dbReference>
<keyword evidence="2" id="KW-1185">Reference proteome</keyword>
<gene>
    <name evidence="1" type="ORF">AMECASPLE_003469</name>
</gene>
<accession>A0ABV0YLU2</accession>
<proteinExistence type="predicted"/>
<comment type="caution">
    <text evidence="1">The sequence shown here is derived from an EMBL/GenBank/DDBJ whole genome shotgun (WGS) entry which is preliminary data.</text>
</comment>
<name>A0ABV0YLU2_9TELE</name>
<dbReference type="Proteomes" id="UP001469553">
    <property type="component" value="Unassembled WGS sequence"/>
</dbReference>
<evidence type="ECO:0000313" key="1">
    <source>
        <dbReference type="EMBL" id="MEQ2294395.1"/>
    </source>
</evidence>
<evidence type="ECO:0000313" key="2">
    <source>
        <dbReference type="Proteomes" id="UP001469553"/>
    </source>
</evidence>
<reference evidence="1 2" key="1">
    <citation type="submission" date="2021-06" db="EMBL/GenBank/DDBJ databases">
        <authorList>
            <person name="Palmer J.M."/>
        </authorList>
    </citation>
    <scope>NUCLEOTIDE SEQUENCE [LARGE SCALE GENOMIC DNA]</scope>
    <source>
        <strain evidence="1 2">AS_MEX2019</strain>
        <tissue evidence="1">Muscle</tissue>
    </source>
</reference>
<protein>
    <submittedName>
        <fullName evidence="1">Uncharacterized protein</fullName>
    </submittedName>
</protein>